<protein>
    <submittedName>
        <fullName evidence="1">Uncharacterized protein</fullName>
    </submittedName>
</protein>
<reference evidence="1 2" key="1">
    <citation type="journal article" date="2021" name="Genome Biol.">
        <title>AFLAP: assembly-free linkage analysis pipeline using k-mers from genome sequencing data.</title>
        <authorList>
            <person name="Fletcher K."/>
            <person name="Zhang L."/>
            <person name="Gil J."/>
            <person name="Han R."/>
            <person name="Cavanaugh K."/>
            <person name="Michelmore R."/>
        </authorList>
    </citation>
    <scope>NUCLEOTIDE SEQUENCE [LARGE SCALE GENOMIC DNA]</scope>
    <source>
        <strain evidence="1 2">SF5</strain>
    </source>
</reference>
<dbReference type="KEGG" id="blac:94351853"/>
<evidence type="ECO:0000313" key="2">
    <source>
        <dbReference type="Proteomes" id="UP000294530"/>
    </source>
</evidence>
<dbReference type="EMBL" id="SHOA02000007">
    <property type="protein sequence ID" value="TDH69772.1"/>
    <property type="molecule type" value="Genomic_DNA"/>
</dbReference>
<dbReference type="Proteomes" id="UP000294530">
    <property type="component" value="Unassembled WGS sequence"/>
</dbReference>
<dbReference type="RefSeq" id="XP_067819271.1">
    <property type="nucleotide sequence ID" value="XM_067966182.1"/>
</dbReference>
<comment type="caution">
    <text evidence="1">The sequence shown here is derived from an EMBL/GenBank/DDBJ whole genome shotgun (WGS) entry which is preliminary data.</text>
</comment>
<evidence type="ECO:0000313" key="1">
    <source>
        <dbReference type="EMBL" id="TDH69772.1"/>
    </source>
</evidence>
<dbReference type="GeneID" id="94351853"/>
<gene>
    <name evidence="1" type="ORF">CCR75_008128</name>
</gene>
<keyword evidence="2" id="KW-1185">Reference proteome</keyword>
<name>A0A976FMV4_BRELC</name>
<sequence length="414" mass="46467">MAKQDVLPRANVSARNDKVTRMNTTPIALIKSGDEERLFGLFKSKEEIAQASKSKIERKIVKLVERFDKKLEPTELPKLKYVMKKLKSVSSSTSKTSHEDLVSHLAGKLKAKLGLKKLYLYIQGGKGSTAARELEQGLYQSFGTLVVESSANAFSLGNKETTTLKELFENPLLEAFISYSRATVGKEFDLYVALSLILEYEDELAKMVNEIMVMKGSVYQPTAKILNDGLNYPIAEMFHFLHLDKAVENPFDDALLSSAIFYAEQYSKRHPKEQTFIQQMAIIYGKEKLHQNIQAALKKGPPTNGVVTKIQAMQNLQKTSTKAAKPIRTTNSMSPQSFEKPVDGASTNDHVASTTLKTADAHIASMRPKPASPLHTFFTRIRGWFSRIWAKLRGMLRTKTADNVVSDNHKLRRH</sequence>
<accession>A0A976FMV4</accession>
<organism evidence="1 2">
    <name type="scientific">Bremia lactucae</name>
    <name type="common">Lettuce downy mildew</name>
    <dbReference type="NCBI Taxonomy" id="4779"/>
    <lineage>
        <taxon>Eukaryota</taxon>
        <taxon>Sar</taxon>
        <taxon>Stramenopiles</taxon>
        <taxon>Oomycota</taxon>
        <taxon>Peronosporomycetes</taxon>
        <taxon>Peronosporales</taxon>
        <taxon>Peronosporaceae</taxon>
        <taxon>Bremia</taxon>
    </lineage>
</organism>
<dbReference type="AlphaFoldDB" id="A0A976FMV4"/>
<proteinExistence type="predicted"/>